<evidence type="ECO:0000256" key="1">
    <source>
        <dbReference type="SAM" id="MobiDB-lite"/>
    </source>
</evidence>
<feature type="region of interest" description="Disordered" evidence="1">
    <location>
        <begin position="223"/>
        <end position="313"/>
    </location>
</feature>
<accession>A0AAN6RYX9</accession>
<gene>
    <name evidence="2" type="ORF">QBC46DRAFT_348425</name>
</gene>
<proteinExistence type="predicted"/>
<dbReference type="EMBL" id="MU854105">
    <property type="protein sequence ID" value="KAK3933621.1"/>
    <property type="molecule type" value="Genomic_DNA"/>
</dbReference>
<feature type="compositionally biased region" description="Basic and acidic residues" evidence="1">
    <location>
        <begin position="303"/>
        <end position="313"/>
    </location>
</feature>
<sequence>MFVFEGLLIKQIPHVVQRVMHQDLVVSFMTLVSQPFEVLYFTKVGQGTGGGGEGLGGGGGGGGEAFTGTDKQGRLWRPAFEYHIIYCRAVMKAFADTPLGRILREELNTGDEGDMLQVTFDHEWIDDLWFFPQTDDMGRFLDDERQGVAREGRICGVWEVDGEFDSVYDYGYDQGEGRGWRHEIRNCKEQQRWFLSWFRKMLRRGVQAVIDARPDLGVHPDFECEYYHDDDDEDGYEGADEREEEREGKGGEGSGGSGSGGSGSGGSGSGSSDTPLAGQITLKNIPEKTGNVKNESAAQEEDAERRRQFEQEEKSLVDGALARLMEVGWAVLADTSYQREKSSSSSDTPVAGSIAPKASRVASVPESGEPSPEVKEGNAGQKENAAQEEDAETRKQLEEEEKSLVAKALVDLMKVGWACLAGTPDAVDLD</sequence>
<organism evidence="2 3">
    <name type="scientific">Diplogelasinospora grovesii</name>
    <dbReference type="NCBI Taxonomy" id="303347"/>
    <lineage>
        <taxon>Eukaryota</taxon>
        <taxon>Fungi</taxon>
        <taxon>Dikarya</taxon>
        <taxon>Ascomycota</taxon>
        <taxon>Pezizomycotina</taxon>
        <taxon>Sordariomycetes</taxon>
        <taxon>Sordariomycetidae</taxon>
        <taxon>Sordariales</taxon>
        <taxon>Diplogelasinosporaceae</taxon>
        <taxon>Diplogelasinospora</taxon>
    </lineage>
</organism>
<evidence type="ECO:0000313" key="2">
    <source>
        <dbReference type="EMBL" id="KAK3933621.1"/>
    </source>
</evidence>
<protein>
    <submittedName>
        <fullName evidence="2">Uncharacterized protein</fullName>
    </submittedName>
</protein>
<feature type="compositionally biased region" description="Gly residues" evidence="1">
    <location>
        <begin position="251"/>
        <end position="269"/>
    </location>
</feature>
<dbReference type="AlphaFoldDB" id="A0AAN6RYX9"/>
<feature type="compositionally biased region" description="Acidic residues" evidence="1">
    <location>
        <begin position="228"/>
        <end position="244"/>
    </location>
</feature>
<name>A0AAN6RYX9_9PEZI</name>
<keyword evidence="3" id="KW-1185">Reference proteome</keyword>
<reference evidence="3" key="1">
    <citation type="journal article" date="2023" name="Mol. Phylogenet. Evol.">
        <title>Genome-scale phylogeny and comparative genomics of the fungal order Sordariales.</title>
        <authorList>
            <person name="Hensen N."/>
            <person name="Bonometti L."/>
            <person name="Westerberg I."/>
            <person name="Brannstrom I.O."/>
            <person name="Guillou S."/>
            <person name="Cros-Aarteil S."/>
            <person name="Calhoun S."/>
            <person name="Haridas S."/>
            <person name="Kuo A."/>
            <person name="Mondo S."/>
            <person name="Pangilinan J."/>
            <person name="Riley R."/>
            <person name="LaButti K."/>
            <person name="Andreopoulos B."/>
            <person name="Lipzen A."/>
            <person name="Chen C."/>
            <person name="Yan M."/>
            <person name="Daum C."/>
            <person name="Ng V."/>
            <person name="Clum A."/>
            <person name="Steindorff A."/>
            <person name="Ohm R.A."/>
            <person name="Martin F."/>
            <person name="Silar P."/>
            <person name="Natvig D.O."/>
            <person name="Lalanne C."/>
            <person name="Gautier V."/>
            <person name="Ament-Velasquez S.L."/>
            <person name="Kruys A."/>
            <person name="Hutchinson M.I."/>
            <person name="Powell A.J."/>
            <person name="Barry K."/>
            <person name="Miller A.N."/>
            <person name="Grigoriev I.V."/>
            <person name="Debuchy R."/>
            <person name="Gladieux P."/>
            <person name="Hiltunen Thoren M."/>
            <person name="Johannesson H."/>
        </authorList>
    </citation>
    <scope>NUCLEOTIDE SEQUENCE [LARGE SCALE GENOMIC DNA]</scope>
    <source>
        <strain evidence="3">CBS 340.73</strain>
    </source>
</reference>
<comment type="caution">
    <text evidence="2">The sequence shown here is derived from an EMBL/GenBank/DDBJ whole genome shotgun (WGS) entry which is preliminary data.</text>
</comment>
<dbReference type="Proteomes" id="UP001303473">
    <property type="component" value="Unassembled WGS sequence"/>
</dbReference>
<feature type="region of interest" description="Disordered" evidence="1">
    <location>
        <begin position="336"/>
        <end position="399"/>
    </location>
</feature>
<evidence type="ECO:0000313" key="3">
    <source>
        <dbReference type="Proteomes" id="UP001303473"/>
    </source>
</evidence>